<dbReference type="GO" id="GO:0003677">
    <property type="term" value="F:DNA binding"/>
    <property type="evidence" value="ECO:0007669"/>
    <property type="project" value="UniProtKB-UniRule"/>
</dbReference>
<organism evidence="4 5">
    <name type="scientific">Hebeloma cylindrosporum</name>
    <dbReference type="NCBI Taxonomy" id="76867"/>
    <lineage>
        <taxon>Eukaryota</taxon>
        <taxon>Fungi</taxon>
        <taxon>Dikarya</taxon>
        <taxon>Basidiomycota</taxon>
        <taxon>Agaricomycotina</taxon>
        <taxon>Agaricomycetes</taxon>
        <taxon>Agaricomycetidae</taxon>
        <taxon>Agaricales</taxon>
        <taxon>Agaricineae</taxon>
        <taxon>Hymenogastraceae</taxon>
        <taxon>Hebeloma</taxon>
    </lineage>
</organism>
<dbReference type="GO" id="GO:0005634">
    <property type="term" value="C:nucleus"/>
    <property type="evidence" value="ECO:0007669"/>
    <property type="project" value="UniProtKB-UniRule"/>
</dbReference>
<gene>
    <name evidence="4" type="ORF">M413DRAFT_387066</name>
</gene>
<dbReference type="InterPro" id="IPR036910">
    <property type="entry name" value="HMG_box_dom_sf"/>
</dbReference>
<evidence type="ECO:0000313" key="5">
    <source>
        <dbReference type="Proteomes" id="UP000053424"/>
    </source>
</evidence>
<feature type="DNA-binding region" description="HMG box" evidence="1">
    <location>
        <begin position="105"/>
        <end position="166"/>
    </location>
</feature>
<accession>A0A0C3C4C2</accession>
<dbReference type="PROSITE" id="PS50118">
    <property type="entry name" value="HMG_BOX_2"/>
    <property type="match status" value="1"/>
</dbReference>
<proteinExistence type="predicted"/>
<dbReference type="CDD" id="cd00084">
    <property type="entry name" value="HMG-box_SF"/>
    <property type="match status" value="1"/>
</dbReference>
<reference evidence="5" key="2">
    <citation type="submission" date="2015-01" db="EMBL/GenBank/DDBJ databases">
        <title>Evolutionary Origins and Diversification of the Mycorrhizal Mutualists.</title>
        <authorList>
            <consortium name="DOE Joint Genome Institute"/>
            <consortium name="Mycorrhizal Genomics Consortium"/>
            <person name="Kohler A."/>
            <person name="Kuo A."/>
            <person name="Nagy L.G."/>
            <person name="Floudas D."/>
            <person name="Copeland A."/>
            <person name="Barry K.W."/>
            <person name="Cichocki N."/>
            <person name="Veneault-Fourrey C."/>
            <person name="LaButti K."/>
            <person name="Lindquist E.A."/>
            <person name="Lipzen A."/>
            <person name="Lundell T."/>
            <person name="Morin E."/>
            <person name="Murat C."/>
            <person name="Riley R."/>
            <person name="Ohm R."/>
            <person name="Sun H."/>
            <person name="Tunlid A."/>
            <person name="Henrissat B."/>
            <person name="Grigoriev I.V."/>
            <person name="Hibbett D.S."/>
            <person name="Martin F."/>
        </authorList>
    </citation>
    <scope>NUCLEOTIDE SEQUENCE [LARGE SCALE GENOMIC DNA]</scope>
    <source>
        <strain evidence="5">h7</strain>
    </source>
</reference>
<dbReference type="HOGENOM" id="CLU_1185137_0_0_1"/>
<keyword evidence="1" id="KW-0238">DNA-binding</keyword>
<dbReference type="Gene3D" id="1.10.30.10">
    <property type="entry name" value="High mobility group box domain"/>
    <property type="match status" value="2"/>
</dbReference>
<feature type="region of interest" description="Disordered" evidence="2">
    <location>
        <begin position="69"/>
        <end position="103"/>
    </location>
</feature>
<dbReference type="Proteomes" id="UP000053424">
    <property type="component" value="Unassembled WGS sequence"/>
</dbReference>
<feature type="domain" description="HMG box" evidence="3">
    <location>
        <begin position="105"/>
        <end position="166"/>
    </location>
</feature>
<evidence type="ECO:0000256" key="2">
    <source>
        <dbReference type="SAM" id="MobiDB-lite"/>
    </source>
</evidence>
<name>A0A0C3C4C2_HEBCY</name>
<dbReference type="EMBL" id="KN831775">
    <property type="protein sequence ID" value="KIM43705.1"/>
    <property type="molecule type" value="Genomic_DNA"/>
</dbReference>
<protein>
    <recommendedName>
        <fullName evidence="3">HMG box domain-containing protein</fullName>
    </recommendedName>
</protein>
<evidence type="ECO:0000313" key="4">
    <source>
        <dbReference type="EMBL" id="KIM43705.1"/>
    </source>
</evidence>
<dbReference type="AlphaFoldDB" id="A0A0C3C4C2"/>
<sequence length="234" mass="26353">MFGPRALPGLTCTSDEFDPHFHPLLVTYMFIPLLRTPLARYGPLNASSQLTRRAFPVSAGLTRSFAAATGTKAKKAQPAKAEKAKPGKEAKVDGRKRYTSSLPRPKRPLNAFLRFASHYRQSEQGAALSVADIAVVYNNLGPEEKEKFHPSEQETEAYKEKRAEWEKKNEEAKFKAKRSGYQLFVSETFPKSGGFEESSNAMKDVATNWQSLTVEEKAEWSKRAADQYEERNRS</sequence>
<feature type="compositionally biased region" description="Basic and acidic residues" evidence="2">
    <location>
        <begin position="80"/>
        <end position="96"/>
    </location>
</feature>
<dbReference type="SUPFAM" id="SSF47095">
    <property type="entry name" value="HMG-box"/>
    <property type="match status" value="2"/>
</dbReference>
<evidence type="ECO:0000259" key="3">
    <source>
        <dbReference type="PROSITE" id="PS50118"/>
    </source>
</evidence>
<dbReference type="SMART" id="SM00398">
    <property type="entry name" value="HMG"/>
    <property type="match status" value="2"/>
</dbReference>
<keyword evidence="5" id="KW-1185">Reference proteome</keyword>
<reference evidence="4 5" key="1">
    <citation type="submission" date="2014-04" db="EMBL/GenBank/DDBJ databases">
        <authorList>
            <consortium name="DOE Joint Genome Institute"/>
            <person name="Kuo A."/>
            <person name="Gay G."/>
            <person name="Dore J."/>
            <person name="Kohler A."/>
            <person name="Nagy L.G."/>
            <person name="Floudas D."/>
            <person name="Copeland A."/>
            <person name="Barry K.W."/>
            <person name="Cichocki N."/>
            <person name="Veneault-Fourrey C."/>
            <person name="LaButti K."/>
            <person name="Lindquist E.A."/>
            <person name="Lipzen A."/>
            <person name="Lundell T."/>
            <person name="Morin E."/>
            <person name="Murat C."/>
            <person name="Sun H."/>
            <person name="Tunlid A."/>
            <person name="Henrissat B."/>
            <person name="Grigoriev I.V."/>
            <person name="Hibbett D.S."/>
            <person name="Martin F."/>
            <person name="Nordberg H.P."/>
            <person name="Cantor M.N."/>
            <person name="Hua S.X."/>
        </authorList>
    </citation>
    <scope>NUCLEOTIDE SEQUENCE [LARGE SCALE GENOMIC DNA]</scope>
    <source>
        <strain evidence="5">h7</strain>
    </source>
</reference>
<evidence type="ECO:0000256" key="1">
    <source>
        <dbReference type="PROSITE-ProRule" id="PRU00267"/>
    </source>
</evidence>
<dbReference type="InterPro" id="IPR009071">
    <property type="entry name" value="HMG_box_dom"/>
</dbReference>
<keyword evidence="1" id="KW-0539">Nucleus</keyword>